<sequence>MFIKEFLMISCIICSKNMMQRIFIIFLFALVSCSQKNEPKAKDQLYLPTKHIALEGLNHPWSISFLSENEALISEKDGNLLRVDLETKEKHIVKGFPTDLTDSIRVIHFGDNSGIFEVLLDNDFKKNQWIYLAYTAKKKGLGTTTKVVRAKFDKDSLYNHETLLVAEPYTKEYFHYGGGMTFGTDEKLYITIGERLFWERDEPEIPIAQDVTDKRGKIYRINPDGSIPEDNPDFGPNAVPGIYALGIRNTQGIAVQPETGKIWFTEHGTIQGDEINILKAGANYGWPNVTTGRLRSNDYNPPKLEDVTFTAPTWFWTHTVAPTGLTFYTGKEFPIWKNNLFVPGLSRGSLWRFRIEDETIKSAEELFIDDRVRIRKVKQSPNGKLYILTDEDNGKLIEIKTQ</sequence>
<protein>
    <submittedName>
        <fullName evidence="2">PQQ-dependent sugar dehydrogenase</fullName>
    </submittedName>
</protein>
<evidence type="ECO:0000313" key="3">
    <source>
        <dbReference type="Proteomes" id="UP000261828"/>
    </source>
</evidence>
<proteinExistence type="predicted"/>
<feature type="domain" description="Glucose/Sorbosone dehydrogenase" evidence="1">
    <location>
        <begin position="57"/>
        <end position="397"/>
    </location>
</feature>
<dbReference type="EMBL" id="QTJX01000002">
    <property type="protein sequence ID" value="RDY59952.1"/>
    <property type="molecule type" value="Genomic_DNA"/>
</dbReference>
<dbReference type="Pfam" id="PF07995">
    <property type="entry name" value="GSDH"/>
    <property type="match status" value="1"/>
</dbReference>
<gene>
    <name evidence="2" type="ORF">DX873_11425</name>
</gene>
<dbReference type="OrthoDB" id="9770043at2"/>
<dbReference type="SUPFAM" id="SSF50952">
    <property type="entry name" value="Soluble quinoprotein glucose dehydrogenase"/>
    <property type="match status" value="1"/>
</dbReference>
<dbReference type="Proteomes" id="UP000261828">
    <property type="component" value="Unassembled WGS sequence"/>
</dbReference>
<dbReference type="Gene3D" id="2.120.10.30">
    <property type="entry name" value="TolB, C-terminal domain"/>
    <property type="match status" value="1"/>
</dbReference>
<dbReference type="PANTHER" id="PTHR19328:SF75">
    <property type="entry name" value="ALDOSE SUGAR DEHYDROGENASE YLII"/>
    <property type="match status" value="1"/>
</dbReference>
<name>A0A371JR15_9FLAO</name>
<dbReference type="InterPro" id="IPR011042">
    <property type="entry name" value="6-blade_b-propeller_TolB-like"/>
</dbReference>
<comment type="caution">
    <text evidence="2">The sequence shown here is derived from an EMBL/GenBank/DDBJ whole genome shotgun (WGS) entry which is preliminary data.</text>
</comment>
<dbReference type="PANTHER" id="PTHR19328">
    <property type="entry name" value="HEDGEHOG-INTERACTING PROTEIN"/>
    <property type="match status" value="1"/>
</dbReference>
<organism evidence="2 3">
    <name type="scientific">Flagellimonas nanhaiensis</name>
    <dbReference type="NCBI Taxonomy" id="2292706"/>
    <lineage>
        <taxon>Bacteria</taxon>
        <taxon>Pseudomonadati</taxon>
        <taxon>Bacteroidota</taxon>
        <taxon>Flavobacteriia</taxon>
        <taxon>Flavobacteriales</taxon>
        <taxon>Flavobacteriaceae</taxon>
        <taxon>Flagellimonas</taxon>
    </lineage>
</organism>
<dbReference type="PROSITE" id="PS51257">
    <property type="entry name" value="PROKAR_LIPOPROTEIN"/>
    <property type="match status" value="1"/>
</dbReference>
<dbReference type="InterPro" id="IPR012938">
    <property type="entry name" value="Glc/Sorbosone_DH"/>
</dbReference>
<keyword evidence="3" id="KW-1185">Reference proteome</keyword>
<dbReference type="AlphaFoldDB" id="A0A371JR15"/>
<evidence type="ECO:0000313" key="2">
    <source>
        <dbReference type="EMBL" id="RDY59952.1"/>
    </source>
</evidence>
<reference evidence="2 3" key="1">
    <citation type="submission" date="2018-08" db="EMBL/GenBank/DDBJ databases">
        <title>Muricauda nanhaiensis sp. nov., isolated from seawater of the South China Sea.</title>
        <authorList>
            <person name="Dang Y."/>
        </authorList>
    </citation>
    <scope>NUCLEOTIDE SEQUENCE [LARGE SCALE GENOMIC DNA]</scope>
    <source>
        <strain evidence="2 3">SM1704</strain>
    </source>
</reference>
<accession>A0A371JR15</accession>
<dbReference type="InterPro" id="IPR011041">
    <property type="entry name" value="Quinoprot_gluc/sorb_DH_b-prop"/>
</dbReference>
<evidence type="ECO:0000259" key="1">
    <source>
        <dbReference type="Pfam" id="PF07995"/>
    </source>
</evidence>